<evidence type="ECO:0000256" key="2">
    <source>
        <dbReference type="SAM" id="Phobius"/>
    </source>
</evidence>
<feature type="region of interest" description="Disordered" evidence="1">
    <location>
        <begin position="343"/>
        <end position="371"/>
    </location>
</feature>
<feature type="transmembrane region" description="Helical" evidence="2">
    <location>
        <begin position="422"/>
        <end position="440"/>
    </location>
</feature>
<evidence type="ECO:0000256" key="1">
    <source>
        <dbReference type="SAM" id="MobiDB-lite"/>
    </source>
</evidence>
<protein>
    <submittedName>
        <fullName evidence="4">Trypsin</fullName>
    </submittedName>
</protein>
<keyword evidence="5" id="KW-1185">Reference proteome</keyword>
<evidence type="ECO:0000313" key="5">
    <source>
        <dbReference type="Proteomes" id="UP000318017"/>
    </source>
</evidence>
<keyword evidence="2" id="KW-0812">Transmembrane</keyword>
<feature type="compositionally biased region" description="Low complexity" evidence="1">
    <location>
        <begin position="343"/>
        <end position="365"/>
    </location>
</feature>
<keyword evidence="2" id="KW-0472">Membrane</keyword>
<organism evidence="4 5">
    <name type="scientific">Aureliella helgolandensis</name>
    <dbReference type="NCBI Taxonomy" id="2527968"/>
    <lineage>
        <taxon>Bacteria</taxon>
        <taxon>Pseudomonadati</taxon>
        <taxon>Planctomycetota</taxon>
        <taxon>Planctomycetia</taxon>
        <taxon>Pirellulales</taxon>
        <taxon>Pirellulaceae</taxon>
        <taxon>Aureliella</taxon>
    </lineage>
</organism>
<dbReference type="OrthoDB" id="236165at2"/>
<dbReference type="Pfam" id="PF13365">
    <property type="entry name" value="Trypsin_2"/>
    <property type="match status" value="1"/>
</dbReference>
<accession>A0A518GDP0</accession>
<dbReference type="Proteomes" id="UP000318017">
    <property type="component" value="Chromosome"/>
</dbReference>
<dbReference type="KEGG" id="ahel:Q31a_51040"/>
<dbReference type="RefSeq" id="WP_145083048.1">
    <property type="nucleotide sequence ID" value="NZ_CP036298.1"/>
</dbReference>
<dbReference type="InterPro" id="IPR009003">
    <property type="entry name" value="Peptidase_S1_PA"/>
</dbReference>
<keyword evidence="3" id="KW-0732">Signal</keyword>
<feature type="chain" id="PRO_5021997263" evidence="3">
    <location>
        <begin position="21"/>
        <end position="446"/>
    </location>
</feature>
<dbReference type="Gene3D" id="2.40.10.10">
    <property type="entry name" value="Trypsin-like serine proteases"/>
    <property type="match status" value="1"/>
</dbReference>
<proteinExistence type="predicted"/>
<reference evidence="4 5" key="1">
    <citation type="submission" date="2019-02" db="EMBL/GenBank/DDBJ databases">
        <title>Deep-cultivation of Planctomycetes and their phenomic and genomic characterization uncovers novel biology.</title>
        <authorList>
            <person name="Wiegand S."/>
            <person name="Jogler M."/>
            <person name="Boedeker C."/>
            <person name="Pinto D."/>
            <person name="Vollmers J."/>
            <person name="Rivas-Marin E."/>
            <person name="Kohn T."/>
            <person name="Peeters S.H."/>
            <person name="Heuer A."/>
            <person name="Rast P."/>
            <person name="Oberbeckmann S."/>
            <person name="Bunk B."/>
            <person name="Jeske O."/>
            <person name="Meyerdierks A."/>
            <person name="Storesund J.E."/>
            <person name="Kallscheuer N."/>
            <person name="Luecker S."/>
            <person name="Lage O.M."/>
            <person name="Pohl T."/>
            <person name="Merkel B.J."/>
            <person name="Hornburger P."/>
            <person name="Mueller R.-W."/>
            <person name="Bruemmer F."/>
            <person name="Labrenz M."/>
            <person name="Spormann A.M."/>
            <person name="Op den Camp H."/>
            <person name="Overmann J."/>
            <person name="Amann R."/>
            <person name="Jetten M.S.M."/>
            <person name="Mascher T."/>
            <person name="Medema M.H."/>
            <person name="Devos D.P."/>
            <person name="Kaster A.-K."/>
            <person name="Ovreas L."/>
            <person name="Rohde M."/>
            <person name="Galperin M.Y."/>
            <person name="Jogler C."/>
        </authorList>
    </citation>
    <scope>NUCLEOTIDE SEQUENCE [LARGE SCALE GENOMIC DNA]</scope>
    <source>
        <strain evidence="4 5">Q31a</strain>
    </source>
</reference>
<dbReference type="InterPro" id="IPR043504">
    <property type="entry name" value="Peptidase_S1_PA_chymotrypsin"/>
</dbReference>
<feature type="signal peptide" evidence="3">
    <location>
        <begin position="1"/>
        <end position="20"/>
    </location>
</feature>
<name>A0A518GDP0_9BACT</name>
<gene>
    <name evidence="4" type="ORF">Q31a_51040</name>
</gene>
<dbReference type="SUPFAM" id="SSF50494">
    <property type="entry name" value="Trypsin-like serine proteases"/>
    <property type="match status" value="1"/>
</dbReference>
<keyword evidence="2" id="KW-1133">Transmembrane helix</keyword>
<dbReference type="AlphaFoldDB" id="A0A518GDP0"/>
<evidence type="ECO:0000256" key="3">
    <source>
        <dbReference type="SAM" id="SignalP"/>
    </source>
</evidence>
<evidence type="ECO:0000313" key="4">
    <source>
        <dbReference type="EMBL" id="QDV26725.1"/>
    </source>
</evidence>
<dbReference type="EMBL" id="CP036298">
    <property type="protein sequence ID" value="QDV26725.1"/>
    <property type="molecule type" value="Genomic_DNA"/>
</dbReference>
<sequence length="446" mass="46373" precursor="true">MRPMLVALAALALFSFPAPAEAQLFKRLAKPTQAANVCTGPECQARAQARAQAQAELPSQPAYINPAGPSRSLVDVPCSQHELILEKLWEPVDITGASGPTEAAAGDRMARIISATVRVTVSGVCGSGTVVGRDSLGNALVLTNAHVAGTQRGRVVSLQRWNPDGTSEKGNGAIIAAGYGRGLSVDFALLKCNSTFAAEVEPIPLADRYPKAGAPVTTYGCPRCEWPSMQVLSLTRSEGQVLRWLPEAIGGRSGSSVIDHTDDGPRVVGLLTWGGGGEGLGQSTPFLLSAMRGAMPKAFDVLPAYAQEVATVSQVPCGLNGELLAVASFDLLDAANPASPLNPLNPLNPASPLHPNNVPASSDADGATDGDVIDSIIEHGPDAPEDSDDCGLLNRKPNDDGKVLPIRPDGPVKKIGQSIKTAIAFTFFGAVLAGLAYLYLKNKVPI</sequence>